<sequence length="143" mass="15397">MSTTPPNKANRADDIRIVSRHDVPPNRRRGGDIRTLLSPATTGATSGFLGTLTLDPGEVVTEHWHPYSEEFLYCVRGAITLRLDGNPRQLGAEEGVLIPVGVRHRLVNDSGATAFLVFSLSPLAPRPELGHVDTEPLPGEVSG</sequence>
<protein>
    <submittedName>
        <fullName evidence="2">Monooxygenase</fullName>
    </submittedName>
</protein>
<dbReference type="GO" id="GO:0004497">
    <property type="term" value="F:monooxygenase activity"/>
    <property type="evidence" value="ECO:0007669"/>
    <property type="project" value="UniProtKB-KW"/>
</dbReference>
<dbReference type="SUPFAM" id="SSF51182">
    <property type="entry name" value="RmlC-like cupins"/>
    <property type="match status" value="1"/>
</dbReference>
<dbReference type="InterPro" id="IPR013096">
    <property type="entry name" value="Cupin_2"/>
</dbReference>
<proteinExistence type="predicted"/>
<dbReference type="RefSeq" id="WP_182839966.1">
    <property type="nucleotide sequence ID" value="NZ_BAAABQ010000008.1"/>
</dbReference>
<dbReference type="Gene3D" id="2.60.120.10">
    <property type="entry name" value="Jelly Rolls"/>
    <property type="match status" value="1"/>
</dbReference>
<dbReference type="InterPro" id="IPR011051">
    <property type="entry name" value="RmlC_Cupin_sf"/>
</dbReference>
<keyword evidence="3" id="KW-1185">Reference proteome</keyword>
<name>A0ABR6BUT1_9PSEU</name>
<gene>
    <name evidence="2" type="ORF">BC739_007840</name>
</gene>
<comment type="caution">
    <text evidence="2">The sequence shown here is derived from an EMBL/GenBank/DDBJ whole genome shotgun (WGS) entry which is preliminary data.</text>
</comment>
<organism evidence="2 3">
    <name type="scientific">Kutzneria viridogrisea</name>
    <dbReference type="NCBI Taxonomy" id="47990"/>
    <lineage>
        <taxon>Bacteria</taxon>
        <taxon>Bacillati</taxon>
        <taxon>Actinomycetota</taxon>
        <taxon>Actinomycetes</taxon>
        <taxon>Pseudonocardiales</taxon>
        <taxon>Pseudonocardiaceae</taxon>
        <taxon>Kutzneria</taxon>
    </lineage>
</organism>
<keyword evidence="2" id="KW-0560">Oxidoreductase</keyword>
<dbReference type="Proteomes" id="UP000517916">
    <property type="component" value="Unassembled WGS sequence"/>
</dbReference>
<evidence type="ECO:0000313" key="2">
    <source>
        <dbReference type="EMBL" id="MBA8930593.1"/>
    </source>
</evidence>
<dbReference type="InterPro" id="IPR052044">
    <property type="entry name" value="PKS_Associated_Protein"/>
</dbReference>
<feature type="domain" description="Cupin type-2" evidence="1">
    <location>
        <begin position="52"/>
        <end position="116"/>
    </location>
</feature>
<dbReference type="EMBL" id="JACJID010000007">
    <property type="protein sequence ID" value="MBA8930593.1"/>
    <property type="molecule type" value="Genomic_DNA"/>
</dbReference>
<dbReference type="CDD" id="cd06991">
    <property type="entry name" value="cupin_TcmJ-like"/>
    <property type="match status" value="1"/>
</dbReference>
<dbReference type="PANTHER" id="PTHR36114:SF1">
    <property type="entry name" value="16.7 KDA PROTEIN IN WHIE LOCUS"/>
    <property type="match status" value="1"/>
</dbReference>
<evidence type="ECO:0000259" key="1">
    <source>
        <dbReference type="Pfam" id="PF07883"/>
    </source>
</evidence>
<dbReference type="PIRSF" id="PIRSF016602">
    <property type="entry name" value="CurC_prd"/>
    <property type="match status" value="1"/>
</dbReference>
<dbReference type="InterPro" id="IPR014710">
    <property type="entry name" value="RmlC-like_jellyroll"/>
</dbReference>
<keyword evidence="2" id="KW-0503">Monooxygenase</keyword>
<dbReference type="PANTHER" id="PTHR36114">
    <property type="entry name" value="16.7 KDA PROTEIN IN WHIE LOCUS"/>
    <property type="match status" value="1"/>
</dbReference>
<reference evidence="2 3" key="1">
    <citation type="submission" date="2020-08" db="EMBL/GenBank/DDBJ databases">
        <title>Genomic Encyclopedia of Archaeal and Bacterial Type Strains, Phase II (KMG-II): from individual species to whole genera.</title>
        <authorList>
            <person name="Goeker M."/>
        </authorList>
    </citation>
    <scope>NUCLEOTIDE SEQUENCE [LARGE SCALE GENOMIC DNA]</scope>
    <source>
        <strain evidence="2 3">DSM 43850</strain>
    </source>
</reference>
<evidence type="ECO:0000313" key="3">
    <source>
        <dbReference type="Proteomes" id="UP000517916"/>
    </source>
</evidence>
<dbReference type="Pfam" id="PF07883">
    <property type="entry name" value="Cupin_2"/>
    <property type="match status" value="1"/>
</dbReference>
<dbReference type="InterPro" id="IPR016672">
    <property type="entry name" value="Polyketide_Synth_CurC_prd"/>
</dbReference>
<accession>A0ABR6BUT1</accession>